<dbReference type="AlphaFoldDB" id="A0AA35XE17"/>
<dbReference type="CDD" id="cd00063">
    <property type="entry name" value="FN3"/>
    <property type="match status" value="3"/>
</dbReference>
<accession>A0AA35XE17</accession>
<dbReference type="Proteomes" id="UP001174909">
    <property type="component" value="Unassembled WGS sequence"/>
</dbReference>
<dbReference type="InterPro" id="IPR036116">
    <property type="entry name" value="FN3_sf"/>
</dbReference>
<evidence type="ECO:0000313" key="4">
    <source>
        <dbReference type="EMBL" id="CAI8055358.1"/>
    </source>
</evidence>
<dbReference type="Gene3D" id="2.60.40.10">
    <property type="entry name" value="Immunoglobulins"/>
    <property type="match status" value="3"/>
</dbReference>
<dbReference type="PROSITE" id="PS50835">
    <property type="entry name" value="IG_LIKE"/>
    <property type="match status" value="1"/>
</dbReference>
<keyword evidence="1" id="KW-0677">Repeat</keyword>
<evidence type="ECO:0000259" key="3">
    <source>
        <dbReference type="PROSITE" id="PS50853"/>
    </source>
</evidence>
<evidence type="ECO:0000259" key="2">
    <source>
        <dbReference type="PROSITE" id="PS50835"/>
    </source>
</evidence>
<dbReference type="InterPro" id="IPR007110">
    <property type="entry name" value="Ig-like_dom"/>
</dbReference>
<feature type="domain" description="Ig-like" evidence="2">
    <location>
        <begin position="242"/>
        <end position="354"/>
    </location>
</feature>
<dbReference type="InterPro" id="IPR003961">
    <property type="entry name" value="FN3_dom"/>
</dbReference>
<name>A0AA35XE17_GEOBA</name>
<dbReference type="Pfam" id="PF00041">
    <property type="entry name" value="fn3"/>
    <property type="match status" value="2"/>
</dbReference>
<feature type="non-terminal residue" evidence="4">
    <location>
        <position position="399"/>
    </location>
</feature>
<feature type="domain" description="Fibronectin type-III" evidence="3">
    <location>
        <begin position="155"/>
        <end position="250"/>
    </location>
</feature>
<evidence type="ECO:0000256" key="1">
    <source>
        <dbReference type="ARBA" id="ARBA00022737"/>
    </source>
</evidence>
<comment type="caution">
    <text evidence="4">The sequence shown here is derived from an EMBL/GenBank/DDBJ whole genome shotgun (WGS) entry which is preliminary data.</text>
</comment>
<feature type="domain" description="Fibronectin type-III" evidence="3">
    <location>
        <begin position="55"/>
        <end position="153"/>
    </location>
</feature>
<evidence type="ECO:0000313" key="5">
    <source>
        <dbReference type="Proteomes" id="UP001174909"/>
    </source>
</evidence>
<dbReference type="PANTHER" id="PTHR13817">
    <property type="entry name" value="TITIN"/>
    <property type="match status" value="1"/>
</dbReference>
<sequence>MGSGNTETITVDGATVMEATIPSLNPSTAYTVQVAAVNSVDTGVFSDRQSAMTLVAVPVLMSDSTTATSISLSWTSAGSEGVSYEVNWQRNTSVGCTDEDTGSTTITGGSMTSYTITGLEEDSRYIVNMTAYNSLGNEKSEPVTAMTMIAAPSAPPSPVNAMVESSTSITVQWGEVPCIDQNGAITGYSVQYGVEGSGNTETMTVSGASTTQTTITGLNPSTTYSIQVAAVNSAGTGVYSDPEMAETLPSVYLSLNGEIFRNHSYVDISDIGSTDNTALQCITNRLPPAGSPNSGGDWFAPDKTRVDGTAVPGFTRTRGPMVVRLKRNTATDPAAEGIYHCEVMDNTETEQRVYVGIYNGGGDISIRGELTVKSDLNGASPQFILTCISTGGPATTVTW</sequence>
<proteinExistence type="predicted"/>
<dbReference type="SMART" id="SM00060">
    <property type="entry name" value="FN3"/>
    <property type="match status" value="2"/>
</dbReference>
<dbReference type="SUPFAM" id="SSF49265">
    <property type="entry name" value="Fibronectin type III"/>
    <property type="match status" value="2"/>
</dbReference>
<dbReference type="PRINTS" id="PR00014">
    <property type="entry name" value="FNTYPEIII"/>
</dbReference>
<dbReference type="PROSITE" id="PS50853">
    <property type="entry name" value="FN3"/>
    <property type="match status" value="2"/>
</dbReference>
<dbReference type="EMBL" id="CASHTH010004270">
    <property type="protein sequence ID" value="CAI8055358.1"/>
    <property type="molecule type" value="Genomic_DNA"/>
</dbReference>
<dbReference type="FunFam" id="2.60.40.10:FF:000028">
    <property type="entry name" value="Neuronal cell adhesion molecule"/>
    <property type="match status" value="1"/>
</dbReference>
<dbReference type="InterPro" id="IPR050964">
    <property type="entry name" value="Striated_Muscle_Regulatory"/>
</dbReference>
<organism evidence="4 5">
    <name type="scientific">Geodia barretti</name>
    <name type="common">Barrett's horny sponge</name>
    <dbReference type="NCBI Taxonomy" id="519541"/>
    <lineage>
        <taxon>Eukaryota</taxon>
        <taxon>Metazoa</taxon>
        <taxon>Porifera</taxon>
        <taxon>Demospongiae</taxon>
        <taxon>Heteroscleromorpha</taxon>
        <taxon>Tetractinellida</taxon>
        <taxon>Astrophorina</taxon>
        <taxon>Geodiidae</taxon>
        <taxon>Geodia</taxon>
    </lineage>
</organism>
<gene>
    <name evidence="4" type="ORF">GBAR_LOCUS30232</name>
</gene>
<dbReference type="InterPro" id="IPR013783">
    <property type="entry name" value="Ig-like_fold"/>
</dbReference>
<keyword evidence="5" id="KW-1185">Reference proteome</keyword>
<reference evidence="4" key="1">
    <citation type="submission" date="2023-03" db="EMBL/GenBank/DDBJ databases">
        <authorList>
            <person name="Steffen K."/>
            <person name="Cardenas P."/>
        </authorList>
    </citation>
    <scope>NUCLEOTIDE SEQUENCE</scope>
</reference>
<dbReference type="PANTHER" id="PTHR13817:SF73">
    <property type="entry name" value="FIBRONECTIN TYPE-III DOMAIN-CONTAINING PROTEIN"/>
    <property type="match status" value="1"/>
</dbReference>
<protein>
    <submittedName>
        <fullName evidence="4">Protein sidekick-2</fullName>
    </submittedName>
</protein>